<dbReference type="Proteomes" id="UP000039865">
    <property type="component" value="Unassembled WGS sequence"/>
</dbReference>
<dbReference type="EMBL" id="CCKQ01019312">
    <property type="protein sequence ID" value="CDW91333.1"/>
    <property type="molecule type" value="Genomic_DNA"/>
</dbReference>
<proteinExistence type="predicted"/>
<accession>A0A078BCJ9</accession>
<protein>
    <submittedName>
        <fullName evidence="1">Uncharacterized protein</fullName>
    </submittedName>
</protein>
<gene>
    <name evidence="1" type="primary">Contig17776.g18895</name>
    <name evidence="1" type="ORF">STYLEM_20487</name>
</gene>
<name>A0A078BCJ9_STYLE</name>
<reference evidence="1 2" key="1">
    <citation type="submission" date="2014-06" db="EMBL/GenBank/DDBJ databases">
        <authorList>
            <person name="Swart Estienne"/>
        </authorList>
    </citation>
    <scope>NUCLEOTIDE SEQUENCE [LARGE SCALE GENOMIC DNA]</scope>
    <source>
        <strain evidence="1 2">130c</strain>
    </source>
</reference>
<evidence type="ECO:0000313" key="2">
    <source>
        <dbReference type="Proteomes" id="UP000039865"/>
    </source>
</evidence>
<dbReference type="AlphaFoldDB" id="A0A078BCJ9"/>
<organism evidence="1 2">
    <name type="scientific">Stylonychia lemnae</name>
    <name type="common">Ciliate</name>
    <dbReference type="NCBI Taxonomy" id="5949"/>
    <lineage>
        <taxon>Eukaryota</taxon>
        <taxon>Sar</taxon>
        <taxon>Alveolata</taxon>
        <taxon>Ciliophora</taxon>
        <taxon>Intramacronucleata</taxon>
        <taxon>Spirotrichea</taxon>
        <taxon>Stichotrichia</taxon>
        <taxon>Sporadotrichida</taxon>
        <taxon>Oxytrichidae</taxon>
        <taxon>Stylonychinae</taxon>
        <taxon>Stylonychia</taxon>
    </lineage>
</organism>
<dbReference type="InParanoid" id="A0A078BCJ9"/>
<evidence type="ECO:0000313" key="1">
    <source>
        <dbReference type="EMBL" id="CDW91333.1"/>
    </source>
</evidence>
<keyword evidence="2" id="KW-1185">Reference proteome</keyword>
<sequence length="413" mass="48197">MFSEDSIFGRRSQRSYGITMRPVITSMSKDEENSKTGDQGKMINRANSTASLRARSQYGLQSYLARMRQSKLQRLKQKLNIKDIEAYLKSSYGCLEVEQFLCEEIGEYEFYRQLEQLQNQIKKSNLNQEERDLIQKRLFYVPKNGVSDRRKDKVKQEKQALKTTEVPIFLNLKKLLNNKDNDLITSDSSRPYTSYNRRIILQNPVLNYQSFGILKSAQRTFDTQDQMKSHESSRKPSPQREQLVIPTQTLELKFKKKRPRIIIGSNTQINTMFNKPQTPSVYYERGNSLNGRQFIHKSQKSFQSTQKLHAQSDLQSPKEIFERTEKKKLEQLNEIIDKIVSPDKNQNKIIQGLSHLESHKAYKSKNGKISSHFLSKVKSTQNAHDIIKNKNQPVNFLNLQMQPLRKNVVQPSK</sequence>